<keyword evidence="4" id="KW-1185">Reference proteome</keyword>
<keyword evidence="1" id="KW-1133">Transmembrane helix</keyword>
<keyword evidence="1" id="KW-0812">Transmembrane</keyword>
<dbReference type="STRING" id="619805.SAMN05660477_02372"/>
<feature type="signal peptide" evidence="2">
    <location>
        <begin position="1"/>
        <end position="20"/>
    </location>
</feature>
<evidence type="ECO:0000313" key="3">
    <source>
        <dbReference type="EMBL" id="SKC00514.1"/>
    </source>
</evidence>
<proteinExistence type="predicted"/>
<dbReference type="PROSITE" id="PS51257">
    <property type="entry name" value="PROKAR_LIPOPROTEIN"/>
    <property type="match status" value="1"/>
</dbReference>
<dbReference type="EMBL" id="FUYZ01000008">
    <property type="protein sequence ID" value="SKC00514.1"/>
    <property type="molecule type" value="Genomic_DNA"/>
</dbReference>
<sequence>MKLFSKYLGILGIFSLLLLASCQTRVVDVQKPLHDNTLELYKKYTIRTNDAQTIKMEVLKVDADKIYGKLNNGEQKEVLRSEVREIKKTDYLMSVIIAVAAVAAVIFIPI</sequence>
<evidence type="ECO:0000313" key="4">
    <source>
        <dbReference type="Proteomes" id="UP000191112"/>
    </source>
</evidence>
<organism evidence="3 4">
    <name type="scientific">Soonwooa buanensis</name>
    <dbReference type="NCBI Taxonomy" id="619805"/>
    <lineage>
        <taxon>Bacteria</taxon>
        <taxon>Pseudomonadati</taxon>
        <taxon>Bacteroidota</taxon>
        <taxon>Flavobacteriia</taxon>
        <taxon>Flavobacteriales</taxon>
        <taxon>Weeksellaceae</taxon>
        <taxon>Chryseobacterium group</taxon>
        <taxon>Soonwooa</taxon>
    </lineage>
</organism>
<dbReference type="RefSeq" id="WP_079667573.1">
    <property type="nucleotide sequence ID" value="NZ_FUYZ01000008.1"/>
</dbReference>
<evidence type="ECO:0008006" key="5">
    <source>
        <dbReference type="Google" id="ProtNLM"/>
    </source>
</evidence>
<protein>
    <recommendedName>
        <fullName evidence="5">Lipoprotein</fullName>
    </recommendedName>
</protein>
<evidence type="ECO:0000256" key="1">
    <source>
        <dbReference type="SAM" id="Phobius"/>
    </source>
</evidence>
<dbReference type="Proteomes" id="UP000191112">
    <property type="component" value="Unassembled WGS sequence"/>
</dbReference>
<dbReference type="OrthoDB" id="1262958at2"/>
<dbReference type="AlphaFoldDB" id="A0A1T5FWS3"/>
<keyword evidence="2" id="KW-0732">Signal</keyword>
<dbReference type="NCBIfam" id="NF037951">
    <property type="entry name" value="spanin2_2"/>
    <property type="match status" value="1"/>
</dbReference>
<feature type="chain" id="PRO_5012007250" description="Lipoprotein" evidence="2">
    <location>
        <begin position="21"/>
        <end position="110"/>
    </location>
</feature>
<name>A0A1T5FWS3_9FLAO</name>
<feature type="transmembrane region" description="Helical" evidence="1">
    <location>
        <begin position="91"/>
        <end position="108"/>
    </location>
</feature>
<reference evidence="3 4" key="1">
    <citation type="submission" date="2017-02" db="EMBL/GenBank/DDBJ databases">
        <authorList>
            <person name="Peterson S.W."/>
        </authorList>
    </citation>
    <scope>NUCLEOTIDE SEQUENCE [LARGE SCALE GENOMIC DNA]</scope>
    <source>
        <strain evidence="3 4">DSM 22323</strain>
    </source>
</reference>
<keyword evidence="1" id="KW-0472">Membrane</keyword>
<gene>
    <name evidence="3" type="ORF">SAMN05660477_02372</name>
</gene>
<accession>A0A1T5FWS3</accession>
<evidence type="ECO:0000256" key="2">
    <source>
        <dbReference type="SAM" id="SignalP"/>
    </source>
</evidence>